<name>A0A6L5XI93_9BACT</name>
<organism evidence="3 4">
    <name type="scientific">Desulfovibrio porci</name>
    <dbReference type="NCBI Taxonomy" id="2605782"/>
    <lineage>
        <taxon>Bacteria</taxon>
        <taxon>Pseudomonadati</taxon>
        <taxon>Thermodesulfobacteriota</taxon>
        <taxon>Desulfovibrionia</taxon>
        <taxon>Desulfovibrionales</taxon>
        <taxon>Desulfovibrionaceae</taxon>
        <taxon>Desulfovibrio</taxon>
    </lineage>
</organism>
<evidence type="ECO:0000259" key="2">
    <source>
        <dbReference type="Pfam" id="PF04296"/>
    </source>
</evidence>
<feature type="region of interest" description="Disordered" evidence="1">
    <location>
        <begin position="1"/>
        <end position="23"/>
    </location>
</feature>
<protein>
    <submittedName>
        <fullName evidence="3">YlxR family protein</fullName>
    </submittedName>
</protein>
<keyword evidence="4" id="KW-1185">Reference proteome</keyword>
<dbReference type="InterPro" id="IPR007393">
    <property type="entry name" value="YlxR_dom"/>
</dbReference>
<dbReference type="PANTHER" id="PTHR34215:SF1">
    <property type="entry name" value="YLXR DOMAIN-CONTAINING PROTEIN"/>
    <property type="match status" value="1"/>
</dbReference>
<dbReference type="Proteomes" id="UP000477488">
    <property type="component" value="Unassembled WGS sequence"/>
</dbReference>
<feature type="domain" description="YlxR" evidence="2">
    <location>
        <begin position="27"/>
        <end position="80"/>
    </location>
</feature>
<evidence type="ECO:0000256" key="1">
    <source>
        <dbReference type="SAM" id="MobiDB-lite"/>
    </source>
</evidence>
<dbReference type="Gene3D" id="3.30.1230.10">
    <property type="entry name" value="YlxR-like"/>
    <property type="match status" value="1"/>
</dbReference>
<dbReference type="InterPro" id="IPR035931">
    <property type="entry name" value="YlxR-like_sf"/>
</dbReference>
<feature type="region of interest" description="Disordered" evidence="1">
    <location>
        <begin position="85"/>
        <end position="109"/>
    </location>
</feature>
<gene>
    <name evidence="3" type="ORF">FYJ44_02490</name>
</gene>
<dbReference type="SUPFAM" id="SSF64376">
    <property type="entry name" value="YlxR-like"/>
    <property type="match status" value="1"/>
</dbReference>
<evidence type="ECO:0000313" key="3">
    <source>
        <dbReference type="EMBL" id="MSS26930.1"/>
    </source>
</evidence>
<evidence type="ECO:0000313" key="4">
    <source>
        <dbReference type="Proteomes" id="UP000477488"/>
    </source>
</evidence>
<feature type="compositionally biased region" description="Basic residues" evidence="1">
    <location>
        <begin position="85"/>
        <end position="94"/>
    </location>
</feature>
<dbReference type="EMBL" id="VUMH01000002">
    <property type="protein sequence ID" value="MSS26930.1"/>
    <property type="molecule type" value="Genomic_DNA"/>
</dbReference>
<proteinExistence type="predicted"/>
<dbReference type="PANTHER" id="PTHR34215">
    <property type="entry name" value="BLL0784 PROTEIN"/>
    <property type="match status" value="1"/>
</dbReference>
<comment type="caution">
    <text evidence="3">The sequence shown here is derived from an EMBL/GenBank/DDBJ whole genome shotgun (WGS) entry which is preliminary data.</text>
</comment>
<dbReference type="AlphaFoldDB" id="A0A6L5XI93"/>
<sequence length="109" mass="11748">MPKNKAVAGSGGADGRERPETPQGPVRMCVICRRRFAKAELNRHVLTAQGNLSIDAEKTRPGRGWYVCSDPVCEQKFAKYRPGARRGAAVKRGTRGTAGDSLDKGGKHA</sequence>
<dbReference type="Pfam" id="PF04296">
    <property type="entry name" value="YlxR"/>
    <property type="match status" value="1"/>
</dbReference>
<accession>A0A6L5XI93</accession>
<reference evidence="3 4" key="1">
    <citation type="submission" date="2019-09" db="EMBL/GenBank/DDBJ databases">
        <title>In-depth cultivation of the pig gut microbiome towards novel bacterial diversity and tailored functional studies.</title>
        <authorList>
            <person name="Wylensek D."/>
            <person name="Hitch T.C.A."/>
            <person name="Clavel T."/>
        </authorList>
    </citation>
    <scope>NUCLEOTIDE SEQUENCE [LARGE SCALE GENOMIC DNA]</scope>
    <source>
        <strain evidence="3 4">PG-178-WT-4</strain>
    </source>
</reference>
<dbReference type="InterPro" id="IPR037465">
    <property type="entry name" value="YlxR"/>
</dbReference>
<dbReference type="RefSeq" id="WP_154508841.1">
    <property type="nucleotide sequence ID" value="NZ_VUMH01000002.1"/>
</dbReference>